<dbReference type="AlphaFoldDB" id="C7HVB0"/>
<evidence type="ECO:0000313" key="5">
    <source>
        <dbReference type="EMBL" id="EEU12338.1"/>
    </source>
</evidence>
<keyword evidence="3" id="KW-0680">Restriction system</keyword>
<feature type="domain" description="DNA methylase N-4/N-6" evidence="4">
    <location>
        <begin position="13"/>
        <end position="94"/>
    </location>
</feature>
<keyword evidence="2" id="KW-0808">Transferase</keyword>
<name>C7HVB0_9FIRM</name>
<dbReference type="SUPFAM" id="SSF53335">
    <property type="entry name" value="S-adenosyl-L-methionine-dependent methyltransferases"/>
    <property type="match status" value="1"/>
</dbReference>
<dbReference type="GO" id="GO:0008170">
    <property type="term" value="F:N-methyltransferase activity"/>
    <property type="evidence" value="ECO:0007669"/>
    <property type="project" value="InterPro"/>
</dbReference>
<dbReference type="InterPro" id="IPR029063">
    <property type="entry name" value="SAM-dependent_MTases_sf"/>
</dbReference>
<keyword evidence="1" id="KW-0489">Methyltransferase</keyword>
<reference evidence="5 6" key="1">
    <citation type="submission" date="2009-08" db="EMBL/GenBank/DDBJ databases">
        <authorList>
            <person name="Muzny D."/>
            <person name="Qin X."/>
            <person name="Deng J."/>
            <person name="Jiang H."/>
            <person name="Liu Y."/>
            <person name="Qu J."/>
            <person name="Song X.-Z."/>
            <person name="Zhang L."/>
            <person name="Thornton R."/>
            <person name="Coyle M."/>
            <person name="Francisco L."/>
            <person name="Jackson L."/>
            <person name="Javaid M."/>
            <person name="Korchina V."/>
            <person name="Kovar C."/>
            <person name="Mata R."/>
            <person name="Mathew T."/>
            <person name="Ngo R."/>
            <person name="Nguyen L."/>
            <person name="Nguyen N."/>
            <person name="Okwuonu G."/>
            <person name="Ongeri F."/>
            <person name="Pham C."/>
            <person name="Simmons D."/>
            <person name="Wilczek-Boney K."/>
            <person name="Hale W."/>
            <person name="Jakkamsetti A."/>
            <person name="Pham P."/>
            <person name="Ruth R."/>
            <person name="San Lucas F."/>
            <person name="Warren J."/>
            <person name="Zhang J."/>
            <person name="Zhao Z."/>
            <person name="Zhou C."/>
            <person name="Zhu D."/>
            <person name="Lee S."/>
            <person name="Bess C."/>
            <person name="Blankenburg K."/>
            <person name="Forbes L."/>
            <person name="Fu Q."/>
            <person name="Gubbala S."/>
            <person name="Hirani K."/>
            <person name="Jayaseelan J.C."/>
            <person name="Lara F."/>
            <person name="Munidasa M."/>
            <person name="Palculict T."/>
            <person name="Patil S."/>
            <person name="Pu L.-L."/>
            <person name="Saada N."/>
            <person name="Tang L."/>
            <person name="Weissenberger G."/>
            <person name="Zhu Y."/>
            <person name="Hemphill L."/>
            <person name="Shang Y."/>
            <person name="Youmans B."/>
            <person name="Ayvaz T."/>
            <person name="Ross M."/>
            <person name="Santibanez J."/>
            <person name="Aqrawi P."/>
            <person name="Gross S."/>
            <person name="Joshi V."/>
            <person name="Fowler G."/>
            <person name="Nazareth L."/>
            <person name="Reid J."/>
            <person name="Worley K."/>
            <person name="Petrosino J."/>
            <person name="Highlander S."/>
            <person name="Gibbs R."/>
            <person name="Gibbs R."/>
        </authorList>
    </citation>
    <scope>NUCLEOTIDE SEQUENCE [LARGE SCALE GENOMIC DNA]</scope>
    <source>
        <strain evidence="5 6">ATCC 51170</strain>
    </source>
</reference>
<dbReference type="eggNOG" id="COG0863">
    <property type="taxonomic scope" value="Bacteria"/>
</dbReference>
<dbReference type="Gene3D" id="3.40.50.150">
    <property type="entry name" value="Vaccinia Virus protein VP39"/>
    <property type="match status" value="2"/>
</dbReference>
<dbReference type="Pfam" id="PF01555">
    <property type="entry name" value="N6_N4_Mtase"/>
    <property type="match status" value="1"/>
</dbReference>
<dbReference type="GO" id="GO:0003677">
    <property type="term" value="F:DNA binding"/>
    <property type="evidence" value="ECO:0007669"/>
    <property type="project" value="InterPro"/>
</dbReference>
<evidence type="ECO:0000256" key="2">
    <source>
        <dbReference type="ARBA" id="ARBA00022679"/>
    </source>
</evidence>
<dbReference type="REBASE" id="30173">
    <property type="entry name" value="M.Ava51170ORF1211P"/>
</dbReference>
<evidence type="ECO:0000256" key="1">
    <source>
        <dbReference type="ARBA" id="ARBA00022603"/>
    </source>
</evidence>
<accession>C7HVB0</accession>
<comment type="caution">
    <text evidence="5">The sequence shown here is derived from an EMBL/GenBank/DDBJ whole genome shotgun (WGS) entry which is preliminary data.</text>
</comment>
<organism evidence="5 6">
    <name type="scientific">Anaerococcus vaginalis ATCC 51170</name>
    <dbReference type="NCBI Taxonomy" id="655811"/>
    <lineage>
        <taxon>Bacteria</taxon>
        <taxon>Bacillati</taxon>
        <taxon>Bacillota</taxon>
        <taxon>Tissierellia</taxon>
        <taxon>Tissierellales</taxon>
        <taxon>Peptoniphilaceae</taxon>
        <taxon>Anaerococcus</taxon>
    </lineage>
</organism>
<dbReference type="InterPro" id="IPR002941">
    <property type="entry name" value="DNA_methylase_N4/N6"/>
</dbReference>
<sequence>MEVEGFMNKIAEELNSYPDNYWDFKGITKSGIHNIGKYPATMVPDMQYQLLSVISKHLNNKNITLLDPFCGSGTTLVIAQELRINSVGIDINPYATLLSFVKTHKYDRTDVCDAISTIKSNLKQESNFPIYDFYNIKKWFRDDIIKSLSQIRHCILLERSQDIRKFFWICLSEVIFKFSNDRTSTFKLHALPKEKIDLIEDKCIEYFIKIINDNSEHLNYSNTTSSNIIYGDSSSIINNKLKGKFDIICTSPPYGDNPTTVTYGQASILFLKWIDSKDLSCSRELLERYTTIDKISIGGEKRNIINTKNIKSLNEFLDKISLKKQSKVINFFEDYYISLKNMNKCLSKNGYLIMTVGNRSVDAVRQPLDDISIEILESLGLKLVSKFNRNILYKNSPSRLPFNKNERSISTISQETILLFNKMED</sequence>
<evidence type="ECO:0000259" key="4">
    <source>
        <dbReference type="Pfam" id="PF01555"/>
    </source>
</evidence>
<gene>
    <name evidence="5" type="ORF">HMPREF0078_1211</name>
</gene>
<protein>
    <recommendedName>
        <fullName evidence="4">DNA methylase N-4/N-6 domain-containing protein</fullName>
    </recommendedName>
</protein>
<dbReference type="EMBL" id="ACXU01000018">
    <property type="protein sequence ID" value="EEU12338.1"/>
    <property type="molecule type" value="Genomic_DNA"/>
</dbReference>
<dbReference type="GO" id="GO:0032259">
    <property type="term" value="P:methylation"/>
    <property type="evidence" value="ECO:0007669"/>
    <property type="project" value="UniProtKB-KW"/>
</dbReference>
<evidence type="ECO:0000313" key="6">
    <source>
        <dbReference type="Proteomes" id="UP000003821"/>
    </source>
</evidence>
<keyword evidence="6" id="KW-1185">Reference proteome</keyword>
<dbReference type="GO" id="GO:0009307">
    <property type="term" value="P:DNA restriction-modification system"/>
    <property type="evidence" value="ECO:0007669"/>
    <property type="project" value="UniProtKB-KW"/>
</dbReference>
<dbReference type="Proteomes" id="UP000003821">
    <property type="component" value="Unassembled WGS sequence"/>
</dbReference>
<proteinExistence type="predicted"/>
<evidence type="ECO:0000256" key="3">
    <source>
        <dbReference type="ARBA" id="ARBA00022747"/>
    </source>
</evidence>
<dbReference type="HOGENOM" id="CLU_027633_1_0_9"/>